<proteinExistence type="predicted"/>
<protein>
    <submittedName>
        <fullName evidence="2">Thioredoxin</fullName>
    </submittedName>
</protein>
<evidence type="ECO:0000259" key="1">
    <source>
        <dbReference type="Pfam" id="PF13192"/>
    </source>
</evidence>
<organism evidence="2 3">
    <name type="scientific">Streptococcus sobrinus</name>
    <dbReference type="NCBI Taxonomy" id="1310"/>
    <lineage>
        <taxon>Bacteria</taxon>
        <taxon>Bacillati</taxon>
        <taxon>Bacillota</taxon>
        <taxon>Bacilli</taxon>
        <taxon>Lactobacillales</taxon>
        <taxon>Streptococcaceae</taxon>
        <taxon>Streptococcus</taxon>
    </lineage>
</organism>
<dbReference type="Gene3D" id="3.40.30.10">
    <property type="entry name" value="Glutaredoxin"/>
    <property type="match status" value="1"/>
</dbReference>
<dbReference type="RefSeq" id="WP_002963127.1">
    <property type="nucleotide sequence ID" value="NZ_CP029490.1"/>
</dbReference>
<dbReference type="EMBL" id="CP029490">
    <property type="protein sequence ID" value="AWN20317.1"/>
    <property type="molecule type" value="Genomic_DNA"/>
</dbReference>
<name>A0ABN5LK15_9STRE</name>
<dbReference type="Proteomes" id="UP000245369">
    <property type="component" value="Chromosome"/>
</dbReference>
<keyword evidence="3" id="KW-1185">Reference proteome</keyword>
<dbReference type="Pfam" id="PF13192">
    <property type="entry name" value="Thioredoxin_3"/>
    <property type="match status" value="1"/>
</dbReference>
<dbReference type="CDD" id="cd01659">
    <property type="entry name" value="TRX_superfamily"/>
    <property type="match status" value="1"/>
</dbReference>
<sequence>MRRRLFPVLVLLIFGLIVILGINLMSSSPQPKFSKLKDNDVKFLQKNEILYYGNPTCQACQEFNKVLKDYQDESGVKIYHWESTNSEIAQKAAELKVYKTPTTIIKGKKGRVIKIEGYQSLKHLKKLLKDYEE</sequence>
<reference evidence="2 3" key="1">
    <citation type="submission" date="2018-05" db="EMBL/GenBank/DDBJ databases">
        <title>Complete genome sequences of Streptococcus sobrinus.</title>
        <authorList>
            <person name="Sales M."/>
            <person name="Jensen P.A."/>
        </authorList>
    </citation>
    <scope>NUCLEOTIDE SEQUENCE [LARGE SCALE GENOMIC DNA]</scope>
    <source>
        <strain evidence="2 3">SL1</strain>
    </source>
</reference>
<dbReference type="InterPro" id="IPR012336">
    <property type="entry name" value="Thioredoxin-like_fold"/>
</dbReference>
<feature type="domain" description="Thioredoxin-like fold" evidence="1">
    <location>
        <begin position="54"/>
        <end position="127"/>
    </location>
</feature>
<gene>
    <name evidence="2" type="ORF">DK182_02715</name>
</gene>
<dbReference type="SUPFAM" id="SSF52833">
    <property type="entry name" value="Thioredoxin-like"/>
    <property type="match status" value="1"/>
</dbReference>
<evidence type="ECO:0000313" key="3">
    <source>
        <dbReference type="Proteomes" id="UP000245369"/>
    </source>
</evidence>
<dbReference type="GeneID" id="93923428"/>
<accession>A0ABN5LK15</accession>
<evidence type="ECO:0000313" key="2">
    <source>
        <dbReference type="EMBL" id="AWN20317.1"/>
    </source>
</evidence>
<dbReference type="InterPro" id="IPR036249">
    <property type="entry name" value="Thioredoxin-like_sf"/>
</dbReference>